<dbReference type="RefSeq" id="WP_185978748.1">
    <property type="nucleotide sequence ID" value="NZ_JACBGI020000022.1"/>
</dbReference>
<comment type="similarity">
    <text evidence="3 11">Belongs to the NadD family.</text>
</comment>
<evidence type="ECO:0000256" key="11">
    <source>
        <dbReference type="HAMAP-Rule" id="MF_00244"/>
    </source>
</evidence>
<evidence type="ECO:0000256" key="5">
    <source>
        <dbReference type="ARBA" id="ARBA00022679"/>
    </source>
</evidence>
<evidence type="ECO:0000256" key="1">
    <source>
        <dbReference type="ARBA" id="ARBA00002324"/>
    </source>
</evidence>
<keyword evidence="8 11" id="KW-0067">ATP-binding</keyword>
<comment type="function">
    <text evidence="1 11">Catalyzes the reversible adenylation of nicotinate mononucleotide (NaMN) to nicotinic acid adenine dinucleotide (NaAD).</text>
</comment>
<dbReference type="NCBIfam" id="TIGR00482">
    <property type="entry name" value="nicotinate (nicotinamide) nucleotide adenylyltransferase"/>
    <property type="match status" value="1"/>
</dbReference>
<evidence type="ECO:0000256" key="10">
    <source>
        <dbReference type="ARBA" id="ARBA00048721"/>
    </source>
</evidence>
<dbReference type="PANTHER" id="PTHR39321">
    <property type="entry name" value="NICOTINATE-NUCLEOTIDE ADENYLYLTRANSFERASE-RELATED"/>
    <property type="match status" value="1"/>
</dbReference>
<comment type="catalytic activity">
    <reaction evidence="10 11">
        <text>nicotinate beta-D-ribonucleotide + ATP + H(+) = deamido-NAD(+) + diphosphate</text>
        <dbReference type="Rhea" id="RHEA:22860"/>
        <dbReference type="ChEBI" id="CHEBI:15378"/>
        <dbReference type="ChEBI" id="CHEBI:30616"/>
        <dbReference type="ChEBI" id="CHEBI:33019"/>
        <dbReference type="ChEBI" id="CHEBI:57502"/>
        <dbReference type="ChEBI" id="CHEBI:58437"/>
        <dbReference type="EC" id="2.7.7.18"/>
    </reaction>
</comment>
<comment type="caution">
    <text evidence="13">The sequence shown here is derived from an EMBL/GenBank/DDBJ whole genome shotgun (WGS) entry which is preliminary data.</text>
</comment>
<gene>
    <name evidence="11 13" type="primary">nadD</name>
    <name evidence="13" type="ORF">H8792_009645</name>
</gene>
<dbReference type="InterPro" id="IPR014729">
    <property type="entry name" value="Rossmann-like_a/b/a_fold"/>
</dbReference>
<keyword evidence="5 11" id="KW-0808">Transferase</keyword>
<name>A0ABS0BXS9_9GAMM</name>
<dbReference type="NCBIfam" id="NF000840">
    <property type="entry name" value="PRK00071.1-3"/>
    <property type="match status" value="1"/>
</dbReference>
<comment type="pathway">
    <text evidence="2 11">Cofactor biosynthesis; NAD(+) biosynthesis; deamido-NAD(+) from nicotinate D-ribonucleotide: step 1/1.</text>
</comment>
<keyword evidence="4 11" id="KW-0662">Pyridine nucleotide biosynthesis</keyword>
<evidence type="ECO:0000256" key="6">
    <source>
        <dbReference type="ARBA" id="ARBA00022695"/>
    </source>
</evidence>
<organism evidence="13 14">
    <name type="scientific">Thiomicrorhabdus heinhorstiae</name>
    <dbReference type="NCBI Taxonomy" id="2748010"/>
    <lineage>
        <taxon>Bacteria</taxon>
        <taxon>Pseudomonadati</taxon>
        <taxon>Pseudomonadota</taxon>
        <taxon>Gammaproteobacteria</taxon>
        <taxon>Thiotrichales</taxon>
        <taxon>Piscirickettsiaceae</taxon>
        <taxon>Thiomicrorhabdus</taxon>
    </lineage>
</organism>
<dbReference type="InterPro" id="IPR004821">
    <property type="entry name" value="Cyt_trans-like"/>
</dbReference>
<dbReference type="SUPFAM" id="SSF52374">
    <property type="entry name" value="Nucleotidylyl transferase"/>
    <property type="match status" value="1"/>
</dbReference>
<reference evidence="13 14" key="2">
    <citation type="submission" date="2020-11" db="EMBL/GenBank/DDBJ databases">
        <title>Sulfur oxidizing isolate from Hospital Hole Sinkhole.</title>
        <authorList>
            <person name="Scott K.M."/>
        </authorList>
    </citation>
    <scope>NUCLEOTIDE SEQUENCE [LARGE SCALE GENOMIC DNA]</scope>
    <source>
        <strain evidence="13 14">HH1</strain>
    </source>
</reference>
<dbReference type="NCBIfam" id="NF000839">
    <property type="entry name" value="PRK00071.1-1"/>
    <property type="match status" value="1"/>
</dbReference>
<keyword evidence="9 11" id="KW-0520">NAD</keyword>
<dbReference type="HAMAP" id="MF_00244">
    <property type="entry name" value="NaMN_adenylyltr"/>
    <property type="match status" value="1"/>
</dbReference>
<dbReference type="EC" id="2.7.7.18" evidence="11"/>
<proteinExistence type="inferred from homology"/>
<evidence type="ECO:0000256" key="8">
    <source>
        <dbReference type="ARBA" id="ARBA00022840"/>
    </source>
</evidence>
<dbReference type="PANTHER" id="PTHR39321:SF3">
    <property type="entry name" value="PHOSPHOPANTETHEINE ADENYLYLTRANSFERASE"/>
    <property type="match status" value="1"/>
</dbReference>
<evidence type="ECO:0000256" key="7">
    <source>
        <dbReference type="ARBA" id="ARBA00022741"/>
    </source>
</evidence>
<keyword evidence="6 11" id="KW-0548">Nucleotidyltransferase</keyword>
<dbReference type="Gene3D" id="3.40.50.620">
    <property type="entry name" value="HUPs"/>
    <property type="match status" value="1"/>
</dbReference>
<dbReference type="Proteomes" id="UP001193680">
    <property type="component" value="Unassembled WGS sequence"/>
</dbReference>
<dbReference type="InterPro" id="IPR005248">
    <property type="entry name" value="NadD/NMNAT"/>
</dbReference>
<keyword evidence="14" id="KW-1185">Reference proteome</keyword>
<protein>
    <recommendedName>
        <fullName evidence="11">Probable nicotinate-nucleotide adenylyltransferase</fullName>
        <ecNumber evidence="11">2.7.7.18</ecNumber>
    </recommendedName>
    <alternativeName>
        <fullName evidence="11">Deamido-NAD(+) diphosphorylase</fullName>
    </alternativeName>
    <alternativeName>
        <fullName evidence="11">Deamido-NAD(+) pyrophosphorylase</fullName>
    </alternativeName>
    <alternativeName>
        <fullName evidence="11">Nicotinate mononucleotide adenylyltransferase</fullName>
        <shortName evidence="11">NaMN adenylyltransferase</shortName>
    </alternativeName>
</protein>
<dbReference type="Pfam" id="PF01467">
    <property type="entry name" value="CTP_transf_like"/>
    <property type="match status" value="1"/>
</dbReference>
<evidence type="ECO:0000313" key="14">
    <source>
        <dbReference type="Proteomes" id="UP001193680"/>
    </source>
</evidence>
<dbReference type="GO" id="GO:0004515">
    <property type="term" value="F:nicotinate-nucleotide adenylyltransferase activity"/>
    <property type="evidence" value="ECO:0007669"/>
    <property type="project" value="UniProtKB-EC"/>
</dbReference>
<evidence type="ECO:0000259" key="12">
    <source>
        <dbReference type="Pfam" id="PF01467"/>
    </source>
</evidence>
<dbReference type="CDD" id="cd02165">
    <property type="entry name" value="NMNAT"/>
    <property type="match status" value="1"/>
</dbReference>
<sequence length="208" mass="23461">MRLIGINGGTFDPIHFGHLRPVLEVMTRLNLDQVRFIPCAQPVHRDTPNVDAEARCRMIELAIGAQEKFVLDRIEIERDGPSYMVMTLDSLAQKFPEDSLVLILGSDAFAKFSSWHQWQRILQLANLVVMHRPGELPPQDGEAGKIFRDYAVAEFTEPHGQIIDLGVTQLDISSTFIRQCLSAGEPVDYLLPEGVAAYIRDHQLYSSF</sequence>
<reference evidence="13 14" key="1">
    <citation type="submission" date="2020-06" db="EMBL/GenBank/DDBJ databases">
        <authorList>
            <person name="Scott K."/>
        </authorList>
    </citation>
    <scope>NUCLEOTIDE SEQUENCE [LARGE SCALE GENOMIC DNA]</scope>
    <source>
        <strain evidence="13 14">HH1</strain>
    </source>
</reference>
<keyword evidence="7 11" id="KW-0547">Nucleotide-binding</keyword>
<feature type="domain" description="Cytidyltransferase-like" evidence="12">
    <location>
        <begin position="8"/>
        <end position="179"/>
    </location>
</feature>
<evidence type="ECO:0000256" key="2">
    <source>
        <dbReference type="ARBA" id="ARBA00005019"/>
    </source>
</evidence>
<evidence type="ECO:0000313" key="13">
    <source>
        <dbReference type="EMBL" id="MBF6058603.1"/>
    </source>
</evidence>
<evidence type="ECO:0000256" key="4">
    <source>
        <dbReference type="ARBA" id="ARBA00022642"/>
    </source>
</evidence>
<evidence type="ECO:0000256" key="3">
    <source>
        <dbReference type="ARBA" id="ARBA00009014"/>
    </source>
</evidence>
<dbReference type="EMBL" id="JACBGI020000022">
    <property type="protein sequence ID" value="MBF6058603.1"/>
    <property type="molecule type" value="Genomic_DNA"/>
</dbReference>
<evidence type="ECO:0000256" key="9">
    <source>
        <dbReference type="ARBA" id="ARBA00023027"/>
    </source>
</evidence>
<accession>A0ABS0BXS9</accession>